<evidence type="ECO:0000256" key="2">
    <source>
        <dbReference type="ARBA" id="ARBA00023163"/>
    </source>
</evidence>
<keyword evidence="4" id="KW-1133">Transmembrane helix</keyword>
<dbReference type="RefSeq" id="WP_222963260.1">
    <property type="nucleotide sequence ID" value="NZ_JAINZZ010000017.1"/>
</dbReference>
<evidence type="ECO:0000313" key="5">
    <source>
        <dbReference type="EMBL" id="MBY8879121.1"/>
    </source>
</evidence>
<sequence>MTTGMDPHPEVSEISDLSEGLLPPDRSAEVQAHIADCDLCRDVLRSLEEIRGMLGTLPGPPRMPADVAGRIDAALAAEALLDSTRPPVPRGTSTGSTARPTPVPRETSTAPGGHPGGTSGPGRAGRSGDRSAGSRRRRGFLAVAMAAATALLGGVIWAATSGSGGTSNSAGLDTAQQKTAGANADAVRQQVHDLLAAPNTTYAAQSPGSTDRGNTPMLHQDTNGASAQPKASPVAVPPCVLKATHRTQTPLAAGRELFRGAQSYLVVLPHPHDASRVDAFVVNASCTPSSPGAVLFQGTYPR</sequence>
<evidence type="ECO:0000256" key="3">
    <source>
        <dbReference type="SAM" id="MobiDB-lite"/>
    </source>
</evidence>
<keyword evidence="2" id="KW-0804">Transcription</keyword>
<comment type="caution">
    <text evidence="5">The sequence shown here is derived from an EMBL/GenBank/DDBJ whole genome shotgun (WGS) entry which is preliminary data.</text>
</comment>
<feature type="compositionally biased region" description="Polar residues" evidence="3">
    <location>
        <begin position="202"/>
        <end position="213"/>
    </location>
</feature>
<dbReference type="InterPro" id="IPR041916">
    <property type="entry name" value="Anti_sigma_zinc_sf"/>
</dbReference>
<feature type="region of interest" description="Disordered" evidence="3">
    <location>
        <begin position="202"/>
        <end position="232"/>
    </location>
</feature>
<feature type="compositionally biased region" description="Gly residues" evidence="3">
    <location>
        <begin position="113"/>
        <end position="125"/>
    </location>
</feature>
<evidence type="ECO:0000313" key="6">
    <source>
        <dbReference type="Proteomes" id="UP000778578"/>
    </source>
</evidence>
<accession>A0ABS7Q8G1</accession>
<evidence type="ECO:0000256" key="1">
    <source>
        <dbReference type="ARBA" id="ARBA00023015"/>
    </source>
</evidence>
<evidence type="ECO:0000256" key="4">
    <source>
        <dbReference type="SAM" id="Phobius"/>
    </source>
</evidence>
<keyword evidence="4" id="KW-0812">Transmembrane</keyword>
<keyword evidence="6" id="KW-1185">Reference proteome</keyword>
<feature type="region of interest" description="Disordered" evidence="3">
    <location>
        <begin position="81"/>
        <end position="136"/>
    </location>
</feature>
<reference evidence="5 6" key="1">
    <citation type="submission" date="2021-08" db="EMBL/GenBank/DDBJ databases">
        <title>WGS of actinomycetes from Thailand.</title>
        <authorList>
            <person name="Thawai C."/>
        </authorList>
    </citation>
    <scope>NUCLEOTIDE SEQUENCE [LARGE SCALE GENOMIC DNA]</scope>
    <source>
        <strain evidence="5 6">PLK6-54</strain>
    </source>
</reference>
<feature type="region of interest" description="Disordered" evidence="3">
    <location>
        <begin position="1"/>
        <end position="21"/>
    </location>
</feature>
<evidence type="ECO:0008006" key="7">
    <source>
        <dbReference type="Google" id="ProtNLM"/>
    </source>
</evidence>
<keyword evidence="1" id="KW-0805">Transcription regulation</keyword>
<name>A0ABS7Q8G1_9ACTN</name>
<dbReference type="Gene3D" id="1.10.10.1320">
    <property type="entry name" value="Anti-sigma factor, zinc-finger domain"/>
    <property type="match status" value="1"/>
</dbReference>
<dbReference type="EMBL" id="JAINZZ010000017">
    <property type="protein sequence ID" value="MBY8879121.1"/>
    <property type="molecule type" value="Genomic_DNA"/>
</dbReference>
<gene>
    <name evidence="5" type="ORF">K7862_15965</name>
</gene>
<feature type="transmembrane region" description="Helical" evidence="4">
    <location>
        <begin position="140"/>
        <end position="159"/>
    </location>
</feature>
<organism evidence="5 6">
    <name type="scientific">Actinacidiphila acidipaludis</name>
    <dbReference type="NCBI Taxonomy" id="2873382"/>
    <lineage>
        <taxon>Bacteria</taxon>
        <taxon>Bacillati</taxon>
        <taxon>Actinomycetota</taxon>
        <taxon>Actinomycetes</taxon>
        <taxon>Kitasatosporales</taxon>
        <taxon>Streptomycetaceae</taxon>
        <taxon>Actinacidiphila</taxon>
    </lineage>
</organism>
<protein>
    <recommendedName>
        <fullName evidence="7">Zinc-finger domain-containing protein</fullName>
    </recommendedName>
</protein>
<dbReference type="Proteomes" id="UP000778578">
    <property type="component" value="Unassembled WGS sequence"/>
</dbReference>
<proteinExistence type="predicted"/>
<keyword evidence="4" id="KW-0472">Membrane</keyword>